<reference evidence="2" key="1">
    <citation type="submission" date="2023-03" db="EMBL/GenBank/DDBJ databases">
        <title>Massive genome expansion in bonnet fungi (Mycena s.s.) driven by repeated elements and novel gene families across ecological guilds.</title>
        <authorList>
            <consortium name="Lawrence Berkeley National Laboratory"/>
            <person name="Harder C.B."/>
            <person name="Miyauchi S."/>
            <person name="Viragh M."/>
            <person name="Kuo A."/>
            <person name="Thoen E."/>
            <person name="Andreopoulos B."/>
            <person name="Lu D."/>
            <person name="Skrede I."/>
            <person name="Drula E."/>
            <person name="Henrissat B."/>
            <person name="Morin E."/>
            <person name="Kohler A."/>
            <person name="Barry K."/>
            <person name="LaButti K."/>
            <person name="Morin E."/>
            <person name="Salamov A."/>
            <person name="Lipzen A."/>
            <person name="Mereny Z."/>
            <person name="Hegedus B."/>
            <person name="Baldrian P."/>
            <person name="Stursova M."/>
            <person name="Weitz H."/>
            <person name="Taylor A."/>
            <person name="Grigoriev I.V."/>
            <person name="Nagy L.G."/>
            <person name="Martin F."/>
            <person name="Kauserud H."/>
        </authorList>
    </citation>
    <scope>NUCLEOTIDE SEQUENCE</scope>
    <source>
        <strain evidence="2">CBHHK188m</strain>
    </source>
</reference>
<dbReference type="Proteomes" id="UP001215280">
    <property type="component" value="Unassembled WGS sequence"/>
</dbReference>
<name>A0AAD7IQS4_9AGAR</name>
<accession>A0AAD7IQS4</accession>
<dbReference type="EMBL" id="JARJLG010000089">
    <property type="protein sequence ID" value="KAJ7748559.1"/>
    <property type="molecule type" value="Genomic_DNA"/>
</dbReference>
<comment type="caution">
    <text evidence="2">The sequence shown here is derived from an EMBL/GenBank/DDBJ whole genome shotgun (WGS) entry which is preliminary data.</text>
</comment>
<proteinExistence type="predicted"/>
<evidence type="ECO:0000313" key="2">
    <source>
        <dbReference type="EMBL" id="KAJ7748559.1"/>
    </source>
</evidence>
<gene>
    <name evidence="2" type="ORF">DFH07DRAFT_1035955</name>
</gene>
<feature type="region of interest" description="Disordered" evidence="1">
    <location>
        <begin position="1151"/>
        <end position="1181"/>
    </location>
</feature>
<keyword evidence="3" id="KW-1185">Reference proteome</keyword>
<feature type="compositionally biased region" description="Low complexity" evidence="1">
    <location>
        <begin position="738"/>
        <end position="754"/>
    </location>
</feature>
<sequence length="1217" mass="132767">MSLPRAIPDSEETNAPVLRATVESTYGCFCVKTFRRILACSSATAPRTRVRAPTAARQDINIVRKPAEKQKHVQKVFARFPSPLPAPTIRWSGRGQCADNLKSDGVPVPHSFQMKLLVEHVQQKEKRKHLHLAPSRSLLTSSPTCARHNDRPGHGSQFGAGGQHVVQETIPFTFLGLPYMLELWLSRSRVPHATPRAPLTHANAGFAYITRSAWNERQAFLPGVKNLRGRERDSFAVLACGHYLDLFMPSTFAFNSGVLLSSAKVELSALRNWLDGMTLDARPQTGSFEQHTPAEAQRNQTWLHGTRSHDSVTTNAINDWPIRPGVAFIFHDHLYAPSSSALACFFLSQCSGMGLTGSIGGCETLPTWYNCIKGAGAPSKDERARRCFRGELFQIRTKTNDALPPCMKGPGAPSKNESARRCLSVRFSQLGRIQMIPSHCVLKAPTLRGKTNVHIDVLSARFSELGQITNTEHAGGVPPATPSVIARATATAQTAALLILDADTLEPHTERKTLQPWQARRRLTDEDDLDATTSIRAEGKKTVYRVYTNRSWPSHNGSRTFSHPAAAADIRYASARRRAVEYVARGGGGADAHCRASGRACTRKVRCRAAPLAATQHPVRIPSGGTFKGFDRRVVTWAPVGEHGTSSAPLVHTPVDGDRDKRTDSFTGTPNTNTNTFSPFGTNTFSLLAPTHPRLGTRMLTYATTTDTQTPRNGTHRQCRLDPCDIVALWKERAPVCKSPSSSSSSSKTSSSTPRHLQHAIPLVRRSFAWLWHHSDCAPEHRSGSVATGVPEKLECAKTCKGFFFGLASFMTPHPWDAIPWHCHQCGEFARANSAPLRNSGVRIMRVRPLSTAGDGVPSYIVHKIPEGHTFIAGAFTLAIRMFGSAAAASATVSASAPHRRPLYARVQQKQHRTTPWSPVTCGGAAAALVVACTTSELIHLRPLRQRDFASGVMCVAVVHNVHKSADFSVLPSPTLGQGGLKKIRGKWREFPQSAQHLPCRQITGNYRAVFPSAGHLPPICRAGRLHSAPSMEAGGGRIGHRRRTWVVMMSGCPRVGQWKEGIVDERGTAHMLSGTNNIPIGSRQPSASSDPPSEGRYSSGLPPGAFNREHGFMEVAYHGRGRGCGRGHRRGCGKGRGLGQDYVASVYHRDTYRPDNGPDNRYASPPKEAEGTDCAGSCSAPGASPGHKEYLAQFRQLRELGKTVLYLGHGRHFPFG</sequence>
<feature type="region of interest" description="Disordered" evidence="1">
    <location>
        <begin position="736"/>
        <end position="756"/>
    </location>
</feature>
<feature type="region of interest" description="Disordered" evidence="1">
    <location>
        <begin position="1075"/>
        <end position="1105"/>
    </location>
</feature>
<protein>
    <submittedName>
        <fullName evidence="2">Uncharacterized protein</fullName>
    </submittedName>
</protein>
<evidence type="ECO:0000256" key="1">
    <source>
        <dbReference type="SAM" id="MobiDB-lite"/>
    </source>
</evidence>
<dbReference type="AlphaFoldDB" id="A0AAD7IQS4"/>
<feature type="compositionally biased region" description="Polar residues" evidence="1">
    <location>
        <begin position="1075"/>
        <end position="1092"/>
    </location>
</feature>
<organism evidence="2 3">
    <name type="scientific">Mycena maculata</name>
    <dbReference type="NCBI Taxonomy" id="230809"/>
    <lineage>
        <taxon>Eukaryota</taxon>
        <taxon>Fungi</taxon>
        <taxon>Dikarya</taxon>
        <taxon>Basidiomycota</taxon>
        <taxon>Agaricomycotina</taxon>
        <taxon>Agaricomycetes</taxon>
        <taxon>Agaricomycetidae</taxon>
        <taxon>Agaricales</taxon>
        <taxon>Marasmiineae</taxon>
        <taxon>Mycenaceae</taxon>
        <taxon>Mycena</taxon>
    </lineage>
</organism>
<evidence type="ECO:0000313" key="3">
    <source>
        <dbReference type="Proteomes" id="UP001215280"/>
    </source>
</evidence>